<keyword evidence="3 4" id="KW-0326">Glycosidase</keyword>
<dbReference type="Pfam" id="PF12708">
    <property type="entry name" value="Pect-lyase_RHGA_epim"/>
    <property type="match status" value="1"/>
</dbReference>
<keyword evidence="7" id="KW-1185">Reference proteome</keyword>
<reference evidence="6 7" key="1">
    <citation type="submission" date="2016-09" db="EMBL/GenBank/DDBJ databases">
        <authorList>
            <person name="Capua I."/>
            <person name="De Benedictis P."/>
            <person name="Joannis T."/>
            <person name="Lombin L.H."/>
            <person name="Cattoli G."/>
        </authorList>
    </citation>
    <scope>NUCLEOTIDE SEQUENCE [LARGE SCALE GENOMIC DNA]</scope>
    <source>
        <strain evidence="6 7">GluBS11</strain>
    </source>
</reference>
<organism evidence="6 7">
    <name type="scientific">Anaerobium acetethylicum</name>
    <dbReference type="NCBI Taxonomy" id="1619234"/>
    <lineage>
        <taxon>Bacteria</taxon>
        <taxon>Bacillati</taxon>
        <taxon>Bacillota</taxon>
        <taxon>Clostridia</taxon>
        <taxon>Lachnospirales</taxon>
        <taxon>Lachnospiraceae</taxon>
        <taxon>Anaerobium</taxon>
    </lineage>
</organism>
<dbReference type="AlphaFoldDB" id="A0A1D3TVR2"/>
<dbReference type="InterPro" id="IPR006626">
    <property type="entry name" value="PbH1"/>
</dbReference>
<dbReference type="Proteomes" id="UP000199315">
    <property type="component" value="Unassembled WGS sequence"/>
</dbReference>
<dbReference type="InterPro" id="IPR024535">
    <property type="entry name" value="RHGA/B-epi-like_pectate_lyase"/>
</dbReference>
<evidence type="ECO:0000256" key="4">
    <source>
        <dbReference type="RuleBase" id="RU361169"/>
    </source>
</evidence>
<dbReference type="InterPro" id="IPR012334">
    <property type="entry name" value="Pectin_lyas_fold"/>
</dbReference>
<protein>
    <submittedName>
        <fullName evidence="6">Polygalacturonase</fullName>
    </submittedName>
</protein>
<dbReference type="STRING" id="1619234.SAMN05421730_101831"/>
<dbReference type="Pfam" id="PF00295">
    <property type="entry name" value="Glyco_hydro_28"/>
    <property type="match status" value="1"/>
</dbReference>
<evidence type="ECO:0000259" key="5">
    <source>
        <dbReference type="Pfam" id="PF12708"/>
    </source>
</evidence>
<dbReference type="SUPFAM" id="SSF51126">
    <property type="entry name" value="Pectin lyase-like"/>
    <property type="match status" value="1"/>
</dbReference>
<evidence type="ECO:0000256" key="3">
    <source>
        <dbReference type="ARBA" id="ARBA00023295"/>
    </source>
</evidence>
<comment type="similarity">
    <text evidence="1 4">Belongs to the glycosyl hydrolase 28 family.</text>
</comment>
<proteinExistence type="inferred from homology"/>
<dbReference type="Gene3D" id="2.160.20.10">
    <property type="entry name" value="Single-stranded right-handed beta-helix, Pectin lyase-like"/>
    <property type="match status" value="1"/>
</dbReference>
<name>A0A1D3TVR2_9FIRM</name>
<dbReference type="GO" id="GO:0004650">
    <property type="term" value="F:polygalacturonase activity"/>
    <property type="evidence" value="ECO:0007669"/>
    <property type="project" value="InterPro"/>
</dbReference>
<dbReference type="InterPro" id="IPR051801">
    <property type="entry name" value="GH28_Enzymes"/>
</dbReference>
<dbReference type="InterPro" id="IPR000743">
    <property type="entry name" value="Glyco_hydro_28"/>
</dbReference>
<dbReference type="SMART" id="SM00710">
    <property type="entry name" value="PbH1"/>
    <property type="match status" value="5"/>
</dbReference>
<evidence type="ECO:0000313" key="7">
    <source>
        <dbReference type="Proteomes" id="UP000199315"/>
    </source>
</evidence>
<evidence type="ECO:0000256" key="1">
    <source>
        <dbReference type="ARBA" id="ARBA00008834"/>
    </source>
</evidence>
<dbReference type="InterPro" id="IPR011050">
    <property type="entry name" value="Pectin_lyase_fold/virulence"/>
</dbReference>
<dbReference type="PANTHER" id="PTHR31339">
    <property type="entry name" value="PECTIN LYASE-RELATED"/>
    <property type="match status" value="1"/>
</dbReference>
<evidence type="ECO:0000313" key="6">
    <source>
        <dbReference type="EMBL" id="SCP98242.1"/>
    </source>
</evidence>
<accession>A0A1D3TVR2</accession>
<dbReference type="GO" id="GO:0005975">
    <property type="term" value="P:carbohydrate metabolic process"/>
    <property type="evidence" value="ECO:0007669"/>
    <property type="project" value="InterPro"/>
</dbReference>
<evidence type="ECO:0000256" key="2">
    <source>
        <dbReference type="ARBA" id="ARBA00022801"/>
    </source>
</evidence>
<dbReference type="EMBL" id="FMKA01000018">
    <property type="protein sequence ID" value="SCP98242.1"/>
    <property type="molecule type" value="Genomic_DNA"/>
</dbReference>
<keyword evidence="2 4" id="KW-0378">Hydrolase</keyword>
<dbReference type="OrthoDB" id="9795222at2"/>
<sequence>MKVSLLMHTGRSATIELNDGGIYYTREKYEVWINGKFVMTSGTVITNLFGLKPDTEYNLRVIGSESRIEAGQLWFRTKKESFTLNVREFGAKGDGIWNDTSYIQAAILACPEDGRVLIPKGTYRITSLFLKSRINLELAKDAVLSAVTEREQYPVFPGIVESYDEQSELCLGTWEGNPLKMFAGILNGIGVKNIVVYGEGVIDGNASFENWWKDAKVMKTAFRPRLLFLSGCSDVRVQGLLFTNSPSWTIHPYFSKRLTFLGSQIINPQDSPNTDGIDPESCENVTIAGVHFSLGDDCIALKSGKIYMGSKYKTPSSKILIRQCLMENGHGAVTVGSEMAAGVKNVKVKECMFLNTDRGLRVKTRRGRGKDAVLDKIVFEDIKMDHVKTPFVVNAFYFCDPDGKSFYVQSREVLPVDERTPQIKKLVFSNISCDNCHIAGAHIQGLPERKIEHLEMRNIRMRYAPQAVSGMPAMADGIEAVSKKGIVISNVDRLILKNIDIEGQEGEPFELANVLNLEGDIKECR</sequence>
<dbReference type="PANTHER" id="PTHR31339:SF9">
    <property type="entry name" value="PLASMIN AND FIBRONECTIN-BINDING PROTEIN A"/>
    <property type="match status" value="1"/>
</dbReference>
<feature type="domain" description="Rhamnogalacturonase A/B/Epimerase-like pectate lyase" evidence="5">
    <location>
        <begin position="84"/>
        <end position="132"/>
    </location>
</feature>
<gene>
    <name evidence="6" type="ORF">SAMN05421730_101831</name>
</gene>
<dbReference type="RefSeq" id="WP_091235149.1">
    <property type="nucleotide sequence ID" value="NZ_FMKA01000018.1"/>
</dbReference>